<gene>
    <name evidence="1" type="ORF">LshimejAT787_2200690</name>
</gene>
<keyword evidence="2" id="KW-1185">Reference proteome</keyword>
<dbReference type="Proteomes" id="UP001063166">
    <property type="component" value="Unassembled WGS sequence"/>
</dbReference>
<accession>A0A9P3Q2D2</accession>
<name>A0A9P3Q2D2_LYOSH</name>
<organism evidence="1 2">
    <name type="scientific">Lyophyllum shimeji</name>
    <name type="common">Hon-shimeji</name>
    <name type="synonym">Tricholoma shimeji</name>
    <dbReference type="NCBI Taxonomy" id="47721"/>
    <lineage>
        <taxon>Eukaryota</taxon>
        <taxon>Fungi</taxon>
        <taxon>Dikarya</taxon>
        <taxon>Basidiomycota</taxon>
        <taxon>Agaricomycotina</taxon>
        <taxon>Agaricomycetes</taxon>
        <taxon>Agaricomycetidae</taxon>
        <taxon>Agaricales</taxon>
        <taxon>Tricholomatineae</taxon>
        <taxon>Lyophyllaceae</taxon>
        <taxon>Lyophyllum</taxon>
    </lineage>
</organism>
<sequence length="136" mass="14743">MSSAPGVEMAVGCSHAVHANGVYVTCIEFLATIREDDQFKCPTCHLRAPGAKKWNIAPYYAFSSATQPMLLRGGAAARETFAPCRTPALVILSVRPCLTNPILQTASVAWFVQGRHWDSCLEDLQSVGSQWTSSGR</sequence>
<evidence type="ECO:0000313" key="2">
    <source>
        <dbReference type="Proteomes" id="UP001063166"/>
    </source>
</evidence>
<protein>
    <submittedName>
        <fullName evidence="1">Uncharacterized protein</fullName>
    </submittedName>
</protein>
<dbReference type="OrthoDB" id="3067692at2759"/>
<dbReference type="EMBL" id="BRPK01000022">
    <property type="protein sequence ID" value="GLB45406.1"/>
    <property type="molecule type" value="Genomic_DNA"/>
</dbReference>
<proteinExistence type="predicted"/>
<comment type="caution">
    <text evidence="1">The sequence shown here is derived from an EMBL/GenBank/DDBJ whole genome shotgun (WGS) entry which is preliminary data.</text>
</comment>
<evidence type="ECO:0000313" key="1">
    <source>
        <dbReference type="EMBL" id="GLB45406.1"/>
    </source>
</evidence>
<reference evidence="1" key="1">
    <citation type="submission" date="2022-07" db="EMBL/GenBank/DDBJ databases">
        <title>The genome of Lyophyllum shimeji provides insight into the initial evolution of ectomycorrhizal fungal genome.</title>
        <authorList>
            <person name="Kobayashi Y."/>
            <person name="Shibata T."/>
            <person name="Hirakawa H."/>
            <person name="Shigenobu S."/>
            <person name="Nishiyama T."/>
            <person name="Yamada A."/>
            <person name="Hasebe M."/>
            <person name="Kawaguchi M."/>
        </authorList>
    </citation>
    <scope>NUCLEOTIDE SEQUENCE</scope>
    <source>
        <strain evidence="1">AT787</strain>
    </source>
</reference>
<dbReference type="AlphaFoldDB" id="A0A9P3Q2D2"/>